<evidence type="ECO:0000313" key="2">
    <source>
        <dbReference type="EMBL" id="KAJ1165203.1"/>
    </source>
</evidence>
<evidence type="ECO:0000256" key="1">
    <source>
        <dbReference type="SAM" id="MobiDB-lite"/>
    </source>
</evidence>
<gene>
    <name evidence="2" type="ORF">NDU88_005631</name>
</gene>
<feature type="region of interest" description="Disordered" evidence="1">
    <location>
        <begin position="1"/>
        <end position="123"/>
    </location>
</feature>
<reference evidence="2" key="1">
    <citation type="journal article" date="2022" name="bioRxiv">
        <title>Sequencing and chromosome-scale assembly of the giantPleurodeles waltlgenome.</title>
        <authorList>
            <person name="Brown T."/>
            <person name="Elewa A."/>
            <person name="Iarovenko S."/>
            <person name="Subramanian E."/>
            <person name="Araus A.J."/>
            <person name="Petzold A."/>
            <person name="Susuki M."/>
            <person name="Suzuki K.-i.T."/>
            <person name="Hayashi T."/>
            <person name="Toyoda A."/>
            <person name="Oliveira C."/>
            <person name="Osipova E."/>
            <person name="Leigh N.D."/>
            <person name="Simon A."/>
            <person name="Yun M.H."/>
        </authorList>
    </citation>
    <scope>NUCLEOTIDE SEQUENCE</scope>
    <source>
        <strain evidence="2">20211129_DDA</strain>
        <tissue evidence="2">Liver</tissue>
    </source>
</reference>
<protein>
    <submittedName>
        <fullName evidence="2">Uncharacterized protein</fullName>
    </submittedName>
</protein>
<proteinExistence type="predicted"/>
<keyword evidence="3" id="KW-1185">Reference proteome</keyword>
<accession>A0AAV7SM95</accession>
<dbReference type="EMBL" id="JANPWB010000008">
    <property type="protein sequence ID" value="KAJ1165203.1"/>
    <property type="molecule type" value="Genomic_DNA"/>
</dbReference>
<organism evidence="2 3">
    <name type="scientific">Pleurodeles waltl</name>
    <name type="common">Iberian ribbed newt</name>
    <dbReference type="NCBI Taxonomy" id="8319"/>
    <lineage>
        <taxon>Eukaryota</taxon>
        <taxon>Metazoa</taxon>
        <taxon>Chordata</taxon>
        <taxon>Craniata</taxon>
        <taxon>Vertebrata</taxon>
        <taxon>Euteleostomi</taxon>
        <taxon>Amphibia</taxon>
        <taxon>Batrachia</taxon>
        <taxon>Caudata</taxon>
        <taxon>Salamandroidea</taxon>
        <taxon>Salamandridae</taxon>
        <taxon>Pleurodelinae</taxon>
        <taxon>Pleurodeles</taxon>
    </lineage>
</organism>
<comment type="caution">
    <text evidence="2">The sequence shown here is derived from an EMBL/GenBank/DDBJ whole genome shotgun (WGS) entry which is preliminary data.</text>
</comment>
<name>A0AAV7SM95_PLEWA</name>
<dbReference type="AlphaFoldDB" id="A0AAV7SM95"/>
<sequence length="123" mass="12933">MPYIPKPMRLGIDFDGPTQGDPYTRPSGAAAAPSTLVLPVEEANQRPLPTLKEGPGTGNTGPDAKKSRQSRDEGRATEEQRTAARNRGAEDSGADGVNGETRRKQEDEEEAGGGTDISAAQEA</sequence>
<feature type="compositionally biased region" description="Basic and acidic residues" evidence="1">
    <location>
        <begin position="63"/>
        <end position="90"/>
    </location>
</feature>
<evidence type="ECO:0000313" key="3">
    <source>
        <dbReference type="Proteomes" id="UP001066276"/>
    </source>
</evidence>
<dbReference type="Proteomes" id="UP001066276">
    <property type="component" value="Chromosome 4_2"/>
</dbReference>